<evidence type="ECO:0000313" key="2">
    <source>
        <dbReference type="Proteomes" id="UP001291912"/>
    </source>
</evidence>
<organism evidence="1 2">
    <name type="scientific">Microbacterium aquimaris</name>
    <dbReference type="NCBI Taxonomy" id="459816"/>
    <lineage>
        <taxon>Bacteria</taxon>
        <taxon>Bacillati</taxon>
        <taxon>Actinomycetota</taxon>
        <taxon>Actinomycetes</taxon>
        <taxon>Micrococcales</taxon>
        <taxon>Microbacteriaceae</taxon>
        <taxon>Microbacterium</taxon>
    </lineage>
</organism>
<accession>A0ABU5N7Y7</accession>
<evidence type="ECO:0000313" key="1">
    <source>
        <dbReference type="EMBL" id="MDZ8162199.1"/>
    </source>
</evidence>
<comment type="caution">
    <text evidence="1">The sequence shown here is derived from an EMBL/GenBank/DDBJ whole genome shotgun (WGS) entry which is preliminary data.</text>
</comment>
<dbReference type="RefSeq" id="WP_194424673.1">
    <property type="nucleotide sequence ID" value="NZ_BAAAPT010000002.1"/>
</dbReference>
<keyword evidence="2" id="KW-1185">Reference proteome</keyword>
<name>A0ABU5N7Y7_9MICO</name>
<sequence>MTVATHSPAPRLTRSTPVHLQPASSGLWRVLDAHGHILGHLERAGDEGEGRWRARRLNPLRRQFQSLGEFWSPDDAVDCIRYL</sequence>
<dbReference type="Proteomes" id="UP001291912">
    <property type="component" value="Unassembled WGS sequence"/>
</dbReference>
<proteinExistence type="predicted"/>
<protein>
    <recommendedName>
        <fullName evidence="3">DNA mismatch repair protein</fullName>
    </recommendedName>
</protein>
<reference evidence="1 2" key="1">
    <citation type="submission" date="2023-10" db="EMBL/GenBank/DDBJ databases">
        <title>Microbacterium xanthum sp. nov., isolated from seaweed.</title>
        <authorList>
            <person name="Lee S.D."/>
        </authorList>
    </citation>
    <scope>NUCLEOTIDE SEQUENCE [LARGE SCALE GENOMIC DNA]</scope>
    <source>
        <strain evidence="1 2">KCTC 19124</strain>
    </source>
</reference>
<gene>
    <name evidence="1" type="ORF">R2Q92_10145</name>
</gene>
<dbReference type="EMBL" id="JAWJYN010000002">
    <property type="protein sequence ID" value="MDZ8162199.1"/>
    <property type="molecule type" value="Genomic_DNA"/>
</dbReference>
<evidence type="ECO:0008006" key="3">
    <source>
        <dbReference type="Google" id="ProtNLM"/>
    </source>
</evidence>